<evidence type="ECO:0000313" key="1">
    <source>
        <dbReference type="EMBL" id="PWJ95107.1"/>
    </source>
</evidence>
<gene>
    <name evidence="1" type="ORF">C7380_10762</name>
</gene>
<dbReference type="InterPro" id="IPR025394">
    <property type="entry name" value="DUF4127"/>
</dbReference>
<sequence length="450" mass="53685">MKRILLIPLDSRPVNIDYVYELSKISENTLIYPPKKFLDDFYTPADINGIIEWSKNQKYDIAIISIDMLVYGGLINSRLDKITLENALKNLQKIKIYKKDIYIYSIIRRALISVKNKEDEILYNELKKYFITKDKKYIENLPSKFKEDYKKLRKRNHIINLEVLKYENEKNVKKIIFGVEDTFKHSPTKKEELELIKNSKYYNSKTFIYNGADEISQELFSHIIKNNSVDLNILTDETNTLKNIYDYEDRPLEKNLKTRLIMHNIKITKNSINTLIIINKNIENGKKLILNEIQNNKKIYILDALNVNKCNEKLINFLINEKLLNKIKFYSSWNTISNRLGTIISMIIACNNNHNEKEAQKFLLECLLEDYLYQTKTRNILKKIIQEKNENIYDVKKETLDYFYKNIFLRELEPLKIKLMKNMNLKSLKVEKFILPWNRIFECKIKIKVI</sequence>
<dbReference type="RefSeq" id="WP_109604642.1">
    <property type="nucleotide sequence ID" value="NZ_QGGI01000007.1"/>
</dbReference>
<dbReference type="Proteomes" id="UP000245921">
    <property type="component" value="Unassembled WGS sequence"/>
</dbReference>
<dbReference type="Pfam" id="PF13552">
    <property type="entry name" value="DUF4127"/>
    <property type="match status" value="1"/>
</dbReference>
<reference evidence="1 2" key="1">
    <citation type="submission" date="2018-05" db="EMBL/GenBank/DDBJ databases">
        <title>Genomic Encyclopedia of Type Strains, Phase IV (KMG-IV): sequencing the most valuable type-strain genomes for metagenomic binning, comparative biology and taxonomic classification.</title>
        <authorList>
            <person name="Goeker M."/>
        </authorList>
    </citation>
    <scope>NUCLEOTIDE SEQUENCE [LARGE SCALE GENOMIC DNA]</scope>
    <source>
        <strain evidence="1 2">DSM 24906</strain>
    </source>
</reference>
<organism evidence="1 2">
    <name type="scientific">Oceanotoga teriensis</name>
    <dbReference type="NCBI Taxonomy" id="515440"/>
    <lineage>
        <taxon>Bacteria</taxon>
        <taxon>Thermotogati</taxon>
        <taxon>Thermotogota</taxon>
        <taxon>Thermotogae</taxon>
        <taxon>Petrotogales</taxon>
        <taxon>Petrotogaceae</taxon>
        <taxon>Oceanotoga</taxon>
    </lineage>
</organism>
<name>A0AA45HIY0_9BACT</name>
<proteinExistence type="predicted"/>
<comment type="caution">
    <text evidence="1">The sequence shown here is derived from an EMBL/GenBank/DDBJ whole genome shotgun (WGS) entry which is preliminary data.</text>
</comment>
<accession>A0AA45HIY0</accession>
<protein>
    <submittedName>
        <fullName evidence="1">Uncharacterized protein DUF4127</fullName>
    </submittedName>
</protein>
<keyword evidence="2" id="KW-1185">Reference proteome</keyword>
<dbReference type="EMBL" id="QGGI01000007">
    <property type="protein sequence ID" value="PWJ95107.1"/>
    <property type="molecule type" value="Genomic_DNA"/>
</dbReference>
<evidence type="ECO:0000313" key="2">
    <source>
        <dbReference type="Proteomes" id="UP000245921"/>
    </source>
</evidence>
<dbReference type="AlphaFoldDB" id="A0AA45HIY0"/>